<reference evidence="5 6" key="1">
    <citation type="journal article" date="2018" name="Nat. Ecol. Evol.">
        <title>Pezizomycetes genomes reveal the molecular basis of ectomycorrhizal truffle lifestyle.</title>
        <authorList>
            <person name="Murat C."/>
            <person name="Payen T."/>
            <person name="Noel B."/>
            <person name="Kuo A."/>
            <person name="Morin E."/>
            <person name="Chen J."/>
            <person name="Kohler A."/>
            <person name="Krizsan K."/>
            <person name="Balestrini R."/>
            <person name="Da Silva C."/>
            <person name="Montanini B."/>
            <person name="Hainaut M."/>
            <person name="Levati E."/>
            <person name="Barry K.W."/>
            <person name="Belfiori B."/>
            <person name="Cichocki N."/>
            <person name="Clum A."/>
            <person name="Dockter R.B."/>
            <person name="Fauchery L."/>
            <person name="Guy J."/>
            <person name="Iotti M."/>
            <person name="Le Tacon F."/>
            <person name="Lindquist E.A."/>
            <person name="Lipzen A."/>
            <person name="Malagnac F."/>
            <person name="Mello A."/>
            <person name="Molinier V."/>
            <person name="Miyauchi S."/>
            <person name="Poulain J."/>
            <person name="Riccioni C."/>
            <person name="Rubini A."/>
            <person name="Sitrit Y."/>
            <person name="Splivallo R."/>
            <person name="Traeger S."/>
            <person name="Wang M."/>
            <person name="Zifcakova L."/>
            <person name="Wipf D."/>
            <person name="Zambonelli A."/>
            <person name="Paolocci F."/>
            <person name="Nowrousian M."/>
            <person name="Ottonello S."/>
            <person name="Baldrian P."/>
            <person name="Spatafora J.W."/>
            <person name="Henrissat B."/>
            <person name="Nagy L.G."/>
            <person name="Aury J.M."/>
            <person name="Wincker P."/>
            <person name="Grigoriev I.V."/>
            <person name="Bonfante P."/>
            <person name="Martin F.M."/>
        </authorList>
    </citation>
    <scope>NUCLEOTIDE SEQUENCE [LARGE SCALE GENOMIC DNA]</scope>
    <source>
        <strain evidence="5 6">ATCC MYA-4762</strain>
    </source>
</reference>
<sequence length="311" mass="35378">MASTLLSLFAHHPPSSTHLLPSTILSLSQHAGPFLAHASSHPDTPETWLLYENLLLTCLRSRDDSSARRCLDLLTARFGSHNERVMALRGLYDEATAKSQKDLEGILRRYEEILAEDPTNVPIHKRLISLLTSLHHLPRAISNLTSLLSTNPTDAESWAELSHLYFTQRMYAQSLFCLEEIILIYPQAYNIFARMGEISYLLSSTQPNPSPSPARNPTDILLDALKYYLRSIELCKDYLRGYYGLVVVCRRLLKGKVPDRENVQGLYERGRARLAEIVARAERRDKGWEGYDEAEVEAARRLLDEIEEGEK</sequence>
<evidence type="ECO:0000256" key="3">
    <source>
        <dbReference type="RuleBase" id="RU367091"/>
    </source>
</evidence>
<dbReference type="InterPro" id="IPR011990">
    <property type="entry name" value="TPR-like_helical_dom_sf"/>
</dbReference>
<dbReference type="Gene3D" id="1.25.40.10">
    <property type="entry name" value="Tetratricopeptide repeat domain"/>
    <property type="match status" value="1"/>
</dbReference>
<name>A0A3N4LQ63_9PEZI</name>
<evidence type="ECO:0000259" key="4">
    <source>
        <dbReference type="Pfam" id="PF22890"/>
    </source>
</evidence>
<feature type="domain" description="EMC2 TPR-like" evidence="4">
    <location>
        <begin position="106"/>
        <end position="207"/>
    </location>
</feature>
<dbReference type="SUPFAM" id="SSF48452">
    <property type="entry name" value="TPR-like"/>
    <property type="match status" value="1"/>
</dbReference>
<evidence type="ECO:0000313" key="5">
    <source>
        <dbReference type="EMBL" id="RPB25057.1"/>
    </source>
</evidence>
<evidence type="ECO:0000256" key="1">
    <source>
        <dbReference type="ARBA" id="ARBA00022737"/>
    </source>
</evidence>
<organism evidence="5 6">
    <name type="scientific">Terfezia boudieri ATCC MYA-4762</name>
    <dbReference type="NCBI Taxonomy" id="1051890"/>
    <lineage>
        <taxon>Eukaryota</taxon>
        <taxon>Fungi</taxon>
        <taxon>Dikarya</taxon>
        <taxon>Ascomycota</taxon>
        <taxon>Pezizomycotina</taxon>
        <taxon>Pezizomycetes</taxon>
        <taxon>Pezizales</taxon>
        <taxon>Pezizaceae</taxon>
        <taxon>Terfezia</taxon>
    </lineage>
</organism>
<keyword evidence="1" id="KW-0677">Repeat</keyword>
<comment type="subcellular location">
    <subcellularLocation>
        <location evidence="3">Endoplasmic reticulum membrane</location>
        <topology evidence="3">Peripheral membrane protein</topology>
        <orientation evidence="3">Cytoplasmic side</orientation>
    </subcellularLocation>
</comment>
<comment type="similarity">
    <text evidence="3">Belongs to the EMC2 family.</text>
</comment>
<evidence type="ECO:0000313" key="6">
    <source>
        <dbReference type="Proteomes" id="UP000267821"/>
    </source>
</evidence>
<dbReference type="GO" id="GO:0072546">
    <property type="term" value="C:EMC complex"/>
    <property type="evidence" value="ECO:0007669"/>
    <property type="project" value="UniProtKB-UniRule"/>
</dbReference>
<dbReference type="InterPro" id="IPR039856">
    <property type="entry name" value="EMC2-like"/>
</dbReference>
<comment type="function">
    <text evidence="3">Part of the endoplasmic reticulum membrane protein complex (EMC) that enables the energy-independent insertion into endoplasmic reticulum membranes of newly synthesized membrane proteins.</text>
</comment>
<dbReference type="EMBL" id="ML121539">
    <property type="protein sequence ID" value="RPB25057.1"/>
    <property type="molecule type" value="Genomic_DNA"/>
</dbReference>
<accession>A0A3N4LQ63</accession>
<evidence type="ECO:0000256" key="2">
    <source>
        <dbReference type="ARBA" id="ARBA00022803"/>
    </source>
</evidence>
<keyword evidence="3" id="KW-0256">Endoplasmic reticulum</keyword>
<dbReference type="Proteomes" id="UP000267821">
    <property type="component" value="Unassembled WGS sequence"/>
</dbReference>
<protein>
    <recommendedName>
        <fullName evidence="3">ER membrane protein complex subunit 2</fullName>
    </recommendedName>
</protein>
<dbReference type="InterPro" id="IPR055217">
    <property type="entry name" value="TPR_EMC2"/>
</dbReference>
<keyword evidence="6" id="KW-1185">Reference proteome</keyword>
<dbReference type="FunCoup" id="A0A3N4LQ63">
    <property type="interactions" value="172"/>
</dbReference>
<dbReference type="AlphaFoldDB" id="A0A3N4LQ63"/>
<dbReference type="OrthoDB" id="124397at2759"/>
<dbReference type="PANTHER" id="PTHR12760">
    <property type="entry name" value="TETRATRICOPEPTIDE REPEAT PROTEIN"/>
    <property type="match status" value="1"/>
</dbReference>
<gene>
    <name evidence="5" type="ORF">L211DRAFT_823273</name>
</gene>
<dbReference type="STRING" id="1051890.A0A3N4LQ63"/>
<keyword evidence="2" id="KW-0802">TPR repeat</keyword>
<keyword evidence="3" id="KW-0472">Membrane</keyword>
<dbReference type="Pfam" id="PF22890">
    <property type="entry name" value="TPR_EMC2"/>
    <property type="match status" value="1"/>
</dbReference>
<proteinExistence type="inferred from homology"/>
<comment type="subunit">
    <text evidence="3">Component of the ER membrane protein complex (EMC).</text>
</comment>
<dbReference type="InParanoid" id="A0A3N4LQ63"/>